<dbReference type="Pfam" id="PF16522">
    <property type="entry name" value="FliS_cochap"/>
    <property type="match status" value="1"/>
</dbReference>
<gene>
    <name evidence="1" type="ORF">cco14_03487</name>
</gene>
<dbReference type="InterPro" id="IPR032411">
    <property type="entry name" value="FliS_cochap"/>
</dbReference>
<keyword evidence="2" id="KW-1185">Reference proteome</keyword>
<comment type="caution">
    <text evidence="1">The sequence shown here is derived from an EMBL/GenBank/DDBJ whole genome shotgun (WGS) entry which is preliminary data.</text>
</comment>
<accession>A0ABN0EQS8</accession>
<evidence type="ECO:0000313" key="1">
    <source>
        <dbReference type="EMBL" id="EIA64925.1"/>
    </source>
</evidence>
<evidence type="ECO:0000313" key="2">
    <source>
        <dbReference type="Proteomes" id="UP000005511"/>
    </source>
</evidence>
<proteinExistence type="predicted"/>
<organism evidence="1 2">
    <name type="scientific">Campylobacter coli 80352</name>
    <dbReference type="NCBI Taxonomy" id="887288"/>
    <lineage>
        <taxon>Bacteria</taxon>
        <taxon>Pseudomonadati</taxon>
        <taxon>Campylobacterota</taxon>
        <taxon>Epsilonproteobacteria</taxon>
        <taxon>Campylobacterales</taxon>
        <taxon>Campylobacteraceae</taxon>
        <taxon>Campylobacter</taxon>
    </lineage>
</organism>
<reference evidence="1 2" key="1">
    <citation type="submission" date="2010-09" db="EMBL/GenBank/DDBJ databases">
        <authorList>
            <person name="Richards V."/>
            <person name="Lefebure T."/>
            <person name="Suzuki H."/>
            <person name="Pavinski Bitar P."/>
            <person name="Stanhope M."/>
        </authorList>
    </citation>
    <scope>NUCLEOTIDE SEQUENCE [LARGE SCALE GENOMIC DNA]</scope>
    <source>
        <strain evidence="1 2">80352</strain>
    </source>
</reference>
<dbReference type="EMBL" id="AIMT01000026">
    <property type="protein sequence ID" value="EIA64925.1"/>
    <property type="molecule type" value="Genomic_DNA"/>
</dbReference>
<name>A0ABN0EQS8_CAMCO</name>
<protein>
    <submittedName>
        <fullName evidence="1">Uncharacterized protein</fullName>
    </submittedName>
</protein>
<dbReference type="Proteomes" id="UP000005511">
    <property type="component" value="Unassembled WGS sequence"/>
</dbReference>
<sequence length="180" mass="20487">MLFKPLAIFFERCKMKNELDVFKKHLGEIQGVSEFKATQICSQINDANDFIGALQILDLTLKKIEKSITERLDEQNDDLQKRTLDATSSQLIQNCSFMGTALFGNIFNVYVGQKLFEFEISNPLLVLEKAGYEGVLAYIQDKRDEIKDILCKLSSAITMGISMDNMNFSDSATNFKNLFR</sequence>
<dbReference type="InterPro" id="IPR038315">
    <property type="entry name" value="FliS_cochap_sf"/>
</dbReference>
<dbReference type="Gene3D" id="3.30.1120.180">
    <property type="entry name" value="Flagellar FLiS export co-chaperone, HP1076"/>
    <property type="match status" value="1"/>
</dbReference>